<dbReference type="Gene3D" id="1.10.10.10">
    <property type="entry name" value="Winged helix-like DNA-binding domain superfamily/Winged helix DNA-binding domain"/>
    <property type="match status" value="1"/>
</dbReference>
<evidence type="ECO:0000259" key="4">
    <source>
        <dbReference type="PROSITE" id="PS50995"/>
    </source>
</evidence>
<keyword evidence="6" id="KW-1185">Reference proteome</keyword>
<dbReference type="PROSITE" id="PS50995">
    <property type="entry name" value="HTH_MARR_2"/>
    <property type="match status" value="1"/>
</dbReference>
<proteinExistence type="predicted"/>
<dbReference type="OrthoDB" id="32523at2"/>
<dbReference type="PANTHER" id="PTHR42756:SF1">
    <property type="entry name" value="TRANSCRIPTIONAL REPRESSOR OF EMRAB OPERON"/>
    <property type="match status" value="1"/>
</dbReference>
<evidence type="ECO:0000256" key="2">
    <source>
        <dbReference type="ARBA" id="ARBA00023125"/>
    </source>
</evidence>
<dbReference type="PRINTS" id="PR00598">
    <property type="entry name" value="HTHMARR"/>
</dbReference>
<dbReference type="GO" id="GO:0003700">
    <property type="term" value="F:DNA-binding transcription factor activity"/>
    <property type="evidence" value="ECO:0007669"/>
    <property type="project" value="InterPro"/>
</dbReference>
<organism evidence="5 6">
    <name type="scientific">Lautropia dentalis</name>
    <dbReference type="NCBI Taxonomy" id="2490857"/>
    <lineage>
        <taxon>Bacteria</taxon>
        <taxon>Pseudomonadati</taxon>
        <taxon>Pseudomonadota</taxon>
        <taxon>Betaproteobacteria</taxon>
        <taxon>Burkholderiales</taxon>
        <taxon>Burkholderiaceae</taxon>
        <taxon>Lautropia</taxon>
    </lineage>
</organism>
<dbReference type="SMART" id="SM00347">
    <property type="entry name" value="HTH_MARR"/>
    <property type="match status" value="1"/>
</dbReference>
<protein>
    <submittedName>
        <fullName evidence="5">MarR family transcriptional regulator</fullName>
    </submittedName>
</protein>
<evidence type="ECO:0000256" key="1">
    <source>
        <dbReference type="ARBA" id="ARBA00023015"/>
    </source>
</evidence>
<evidence type="ECO:0000256" key="3">
    <source>
        <dbReference type="ARBA" id="ARBA00023163"/>
    </source>
</evidence>
<keyword evidence="1" id="KW-0805">Transcription regulation</keyword>
<name>A0A426FTU8_9BURK</name>
<comment type="caution">
    <text evidence="5">The sequence shown here is derived from an EMBL/GenBank/DDBJ whole genome shotgun (WGS) entry which is preliminary data.</text>
</comment>
<gene>
    <name evidence="5" type="ORF">EHV23_04430</name>
</gene>
<dbReference type="InterPro" id="IPR000835">
    <property type="entry name" value="HTH_MarR-typ"/>
</dbReference>
<dbReference type="Proteomes" id="UP000270261">
    <property type="component" value="Unassembled WGS sequence"/>
</dbReference>
<dbReference type="EMBL" id="RRUE01000001">
    <property type="protein sequence ID" value="RRN46090.1"/>
    <property type="molecule type" value="Genomic_DNA"/>
</dbReference>
<dbReference type="SUPFAM" id="SSF46785">
    <property type="entry name" value="Winged helix' DNA-binding domain"/>
    <property type="match status" value="1"/>
</dbReference>
<dbReference type="AlphaFoldDB" id="A0A426FTU8"/>
<dbReference type="GO" id="GO:0003677">
    <property type="term" value="F:DNA binding"/>
    <property type="evidence" value="ECO:0007669"/>
    <property type="project" value="UniProtKB-KW"/>
</dbReference>
<sequence length="174" mass="19240">MPMAGTRPRDAVDAILTQWQRERPDLDCTPMAPIGRLKRCAALLEARIEAGLAPFGLTLWEFDMLATLRRAGAPFRLSPTALFSTLMVTSGTMTHRLKQLEKRGLIGRLPNPDDARSLLVQLTPQGLALIDRAVATHVDNERQMLAALPAGMVHALDEALSVWLRVLENGQQQR</sequence>
<reference evidence="5 6" key="1">
    <citation type="submission" date="2018-11" db="EMBL/GenBank/DDBJ databases">
        <title>Genome sequencing of Lautropia sp. KCOM 2505 (= ChDC F240).</title>
        <authorList>
            <person name="Kook J.-K."/>
            <person name="Park S.-N."/>
            <person name="Lim Y.K."/>
        </authorList>
    </citation>
    <scope>NUCLEOTIDE SEQUENCE [LARGE SCALE GENOMIC DNA]</scope>
    <source>
        <strain evidence="5 6">KCOM 2505</strain>
    </source>
</reference>
<keyword evidence="3" id="KW-0804">Transcription</keyword>
<accession>A0A426FTU8</accession>
<evidence type="ECO:0000313" key="5">
    <source>
        <dbReference type="EMBL" id="RRN46090.1"/>
    </source>
</evidence>
<dbReference type="InterPro" id="IPR036388">
    <property type="entry name" value="WH-like_DNA-bd_sf"/>
</dbReference>
<evidence type="ECO:0000313" key="6">
    <source>
        <dbReference type="Proteomes" id="UP000270261"/>
    </source>
</evidence>
<dbReference type="Pfam" id="PF01047">
    <property type="entry name" value="MarR"/>
    <property type="match status" value="1"/>
</dbReference>
<keyword evidence="2" id="KW-0238">DNA-binding</keyword>
<feature type="domain" description="HTH marR-type" evidence="4">
    <location>
        <begin position="30"/>
        <end position="168"/>
    </location>
</feature>
<dbReference type="PANTHER" id="PTHR42756">
    <property type="entry name" value="TRANSCRIPTIONAL REGULATOR, MARR"/>
    <property type="match status" value="1"/>
</dbReference>
<dbReference type="InterPro" id="IPR036390">
    <property type="entry name" value="WH_DNA-bd_sf"/>
</dbReference>